<dbReference type="AlphaFoldDB" id="A0A9N9DJL5"/>
<protein>
    <submittedName>
        <fullName evidence="1">2132_t:CDS:1</fullName>
    </submittedName>
</protein>
<keyword evidence="2" id="KW-1185">Reference proteome</keyword>
<feature type="non-terminal residue" evidence="1">
    <location>
        <position position="1"/>
    </location>
</feature>
<sequence>MSDHNEKYPGYEKLTSYLSRYENKSFWGFLLCCRDTIVNITSATAAGMTLTTPGRGRGLTKGELLGMTA</sequence>
<dbReference type="OrthoDB" id="2382575at2759"/>
<accession>A0A9N9DJL5</accession>
<dbReference type="Proteomes" id="UP000789706">
    <property type="component" value="Unassembled WGS sequence"/>
</dbReference>
<name>A0A9N9DJL5_9GLOM</name>
<gene>
    <name evidence="1" type="ORF">DEBURN_LOCUS11057</name>
</gene>
<organism evidence="1 2">
    <name type="scientific">Diversispora eburnea</name>
    <dbReference type="NCBI Taxonomy" id="1213867"/>
    <lineage>
        <taxon>Eukaryota</taxon>
        <taxon>Fungi</taxon>
        <taxon>Fungi incertae sedis</taxon>
        <taxon>Mucoromycota</taxon>
        <taxon>Glomeromycotina</taxon>
        <taxon>Glomeromycetes</taxon>
        <taxon>Diversisporales</taxon>
        <taxon>Diversisporaceae</taxon>
        <taxon>Diversispora</taxon>
    </lineage>
</organism>
<comment type="caution">
    <text evidence="1">The sequence shown here is derived from an EMBL/GenBank/DDBJ whole genome shotgun (WGS) entry which is preliminary data.</text>
</comment>
<proteinExistence type="predicted"/>
<dbReference type="EMBL" id="CAJVPK010004615">
    <property type="protein sequence ID" value="CAG8638170.1"/>
    <property type="molecule type" value="Genomic_DNA"/>
</dbReference>
<evidence type="ECO:0000313" key="2">
    <source>
        <dbReference type="Proteomes" id="UP000789706"/>
    </source>
</evidence>
<evidence type="ECO:0000313" key="1">
    <source>
        <dbReference type="EMBL" id="CAG8638170.1"/>
    </source>
</evidence>
<reference evidence="1" key="1">
    <citation type="submission" date="2021-06" db="EMBL/GenBank/DDBJ databases">
        <authorList>
            <person name="Kallberg Y."/>
            <person name="Tangrot J."/>
            <person name="Rosling A."/>
        </authorList>
    </citation>
    <scope>NUCLEOTIDE SEQUENCE</scope>
    <source>
        <strain evidence="1">AZ414A</strain>
    </source>
</reference>